<proteinExistence type="predicted"/>
<name>A0A2P8FLV3_9BACT</name>
<dbReference type="AlphaFoldDB" id="A0A2P8FLV3"/>
<dbReference type="EMBL" id="PYAS01000019">
    <property type="protein sequence ID" value="PSL22707.1"/>
    <property type="molecule type" value="Genomic_DNA"/>
</dbReference>
<accession>A0A2P8FLV3</accession>
<protein>
    <submittedName>
        <fullName evidence="1">Uncharacterized protein</fullName>
    </submittedName>
</protein>
<evidence type="ECO:0000313" key="1">
    <source>
        <dbReference type="EMBL" id="PSL22707.1"/>
    </source>
</evidence>
<dbReference type="Proteomes" id="UP000241964">
    <property type="component" value="Unassembled WGS sequence"/>
</dbReference>
<comment type="caution">
    <text evidence="1">The sequence shown here is derived from an EMBL/GenBank/DDBJ whole genome shotgun (WGS) entry which is preliminary data.</text>
</comment>
<reference evidence="1 2" key="1">
    <citation type="submission" date="2018-03" db="EMBL/GenBank/DDBJ databases">
        <title>Genomic Encyclopedia of Archaeal and Bacterial Type Strains, Phase II (KMG-II): from individual species to whole genera.</title>
        <authorList>
            <person name="Goeker M."/>
        </authorList>
    </citation>
    <scope>NUCLEOTIDE SEQUENCE [LARGE SCALE GENOMIC DNA]</scope>
    <source>
        <strain evidence="1 2">DSM 29057</strain>
    </source>
</reference>
<dbReference type="RefSeq" id="WP_106599090.1">
    <property type="nucleotide sequence ID" value="NZ_PYAS01000019.1"/>
</dbReference>
<dbReference type="OrthoDB" id="964435at2"/>
<sequence>MIIRSKLNEELKSFSDAEAQMLCQQHETVSEFFKRDGSAEIVDSLNTLVEAFLFTENMENITPEMRIHIANQLRVVTLITKLGETMVTWKS</sequence>
<gene>
    <name evidence="1" type="ORF">CLV60_11965</name>
</gene>
<evidence type="ECO:0000313" key="2">
    <source>
        <dbReference type="Proteomes" id="UP000241964"/>
    </source>
</evidence>
<organism evidence="1 2">
    <name type="scientific">Dyadobacter jiangsuensis</name>
    <dbReference type="NCBI Taxonomy" id="1591085"/>
    <lineage>
        <taxon>Bacteria</taxon>
        <taxon>Pseudomonadati</taxon>
        <taxon>Bacteroidota</taxon>
        <taxon>Cytophagia</taxon>
        <taxon>Cytophagales</taxon>
        <taxon>Spirosomataceae</taxon>
        <taxon>Dyadobacter</taxon>
    </lineage>
</organism>
<keyword evidence="2" id="KW-1185">Reference proteome</keyword>